<protein>
    <submittedName>
        <fullName evidence="7">Putative bacteriocin export ABC transporter, lactococcin 972 group</fullName>
    </submittedName>
</protein>
<dbReference type="STRING" id="638301.HMPREF0444_1652"/>
<evidence type="ECO:0000313" key="7">
    <source>
        <dbReference type="EMBL" id="EEW36663.1"/>
    </source>
</evidence>
<dbReference type="eggNOG" id="COG1136">
    <property type="taxonomic scope" value="Bacteria"/>
</dbReference>
<dbReference type="CDD" id="cd03255">
    <property type="entry name" value="ABC_MJ0796_LolCDE_FtsE"/>
    <property type="match status" value="1"/>
</dbReference>
<evidence type="ECO:0000256" key="4">
    <source>
        <dbReference type="ARBA" id="ARBA00022840"/>
    </source>
</evidence>
<dbReference type="GO" id="GO:0016887">
    <property type="term" value="F:ATP hydrolysis activity"/>
    <property type="evidence" value="ECO:0007669"/>
    <property type="project" value="InterPro"/>
</dbReference>
<evidence type="ECO:0000313" key="8">
    <source>
        <dbReference type="Proteomes" id="UP000005926"/>
    </source>
</evidence>
<proteinExistence type="inferred from homology"/>
<keyword evidence="2" id="KW-0813">Transport</keyword>
<evidence type="ECO:0000256" key="3">
    <source>
        <dbReference type="ARBA" id="ARBA00022741"/>
    </source>
</evidence>
<dbReference type="SUPFAM" id="SSF52540">
    <property type="entry name" value="P-loop containing nucleoside triphosphate hydrolases"/>
    <property type="match status" value="1"/>
</dbReference>
<dbReference type="GO" id="GO:0006865">
    <property type="term" value="P:amino acid transport"/>
    <property type="evidence" value="ECO:0007669"/>
    <property type="project" value="UniProtKB-KW"/>
</dbReference>
<dbReference type="PANTHER" id="PTHR42798">
    <property type="entry name" value="LIPOPROTEIN-RELEASING SYSTEM ATP-BINDING PROTEIN LOLD"/>
    <property type="match status" value="1"/>
</dbReference>
<feature type="domain" description="ABC transporter" evidence="6">
    <location>
        <begin position="45"/>
        <end position="285"/>
    </location>
</feature>
<organism evidence="7 8">
    <name type="scientific">Granulicatella adiacens ATCC 49175</name>
    <dbReference type="NCBI Taxonomy" id="638301"/>
    <lineage>
        <taxon>Bacteria</taxon>
        <taxon>Bacillati</taxon>
        <taxon>Bacillota</taxon>
        <taxon>Bacilli</taxon>
        <taxon>Lactobacillales</taxon>
        <taxon>Carnobacteriaceae</taxon>
        <taxon>Granulicatella</taxon>
    </lineage>
</organism>
<sequence>MGTLLFSSQRGEVHKIIVECHEFVIFLRYTKVNNFKMKVTIMTLLDVQHVQKVYQTRFGATEVTALKDISFSVEEGEYVAVMGESGSGKTTLLNILATLDRPTEGKVLLNGEDIQKISDKVLTEFRRDHLGFVFQDFNLLETLSVYDNMVLPLVLARRPIEEMEKKVKPIAEMLGIEDLLKKYPYELSGGQQQRVAIGRAMITDPSLLLADEPTGALDSKSASNTLDLFDKINENGQTILMVTHSTVAASRAKRVLFIKDGLIYNQLYRGDRTDQQMFELISETLTVMANRGEAHV</sequence>
<keyword evidence="4" id="KW-0067">ATP-binding</keyword>
<dbReference type="InterPro" id="IPR017871">
    <property type="entry name" value="ABC_transporter-like_CS"/>
</dbReference>
<dbReference type="Pfam" id="PF00005">
    <property type="entry name" value="ABC_tran"/>
    <property type="match status" value="1"/>
</dbReference>
<comment type="similarity">
    <text evidence="1">Belongs to the ABC transporter superfamily.</text>
</comment>
<dbReference type="PANTHER" id="PTHR42798:SF7">
    <property type="entry name" value="ALPHA-D-RIBOSE 1-METHYLPHOSPHONATE 5-TRIPHOSPHATE SYNTHASE SUBUNIT PHNL"/>
    <property type="match status" value="1"/>
</dbReference>
<evidence type="ECO:0000256" key="5">
    <source>
        <dbReference type="ARBA" id="ARBA00022970"/>
    </source>
</evidence>
<keyword evidence="8" id="KW-1185">Reference proteome</keyword>
<dbReference type="Proteomes" id="UP000005926">
    <property type="component" value="Unassembled WGS sequence"/>
</dbReference>
<evidence type="ECO:0000256" key="1">
    <source>
        <dbReference type="ARBA" id="ARBA00005417"/>
    </source>
</evidence>
<name>C8NIA7_9LACT</name>
<evidence type="ECO:0000256" key="2">
    <source>
        <dbReference type="ARBA" id="ARBA00022448"/>
    </source>
</evidence>
<dbReference type="GO" id="GO:0005524">
    <property type="term" value="F:ATP binding"/>
    <property type="evidence" value="ECO:0007669"/>
    <property type="project" value="UniProtKB-KW"/>
</dbReference>
<dbReference type="SMART" id="SM00382">
    <property type="entry name" value="AAA"/>
    <property type="match status" value="1"/>
</dbReference>
<dbReference type="InterPro" id="IPR027417">
    <property type="entry name" value="P-loop_NTPase"/>
</dbReference>
<dbReference type="AlphaFoldDB" id="C8NIA7"/>
<comment type="caution">
    <text evidence="7">The sequence shown here is derived from an EMBL/GenBank/DDBJ whole genome shotgun (WGS) entry which is preliminary data.</text>
</comment>
<dbReference type="EMBL" id="ACKZ01000026">
    <property type="protein sequence ID" value="EEW36663.1"/>
    <property type="molecule type" value="Genomic_DNA"/>
</dbReference>
<keyword evidence="5" id="KW-0029">Amino-acid transport</keyword>
<keyword evidence="3" id="KW-0547">Nucleotide-binding</keyword>
<dbReference type="GO" id="GO:0022857">
    <property type="term" value="F:transmembrane transporter activity"/>
    <property type="evidence" value="ECO:0007669"/>
    <property type="project" value="UniProtKB-ARBA"/>
</dbReference>
<dbReference type="PROSITE" id="PS00211">
    <property type="entry name" value="ABC_TRANSPORTER_1"/>
    <property type="match status" value="1"/>
</dbReference>
<evidence type="ECO:0000259" key="6">
    <source>
        <dbReference type="PROSITE" id="PS50893"/>
    </source>
</evidence>
<dbReference type="InterPro" id="IPR017911">
    <property type="entry name" value="MacB-like_ATP-bd"/>
</dbReference>
<dbReference type="InterPro" id="IPR003439">
    <property type="entry name" value="ABC_transporter-like_ATP-bd"/>
</dbReference>
<dbReference type="GO" id="GO:0098796">
    <property type="term" value="C:membrane protein complex"/>
    <property type="evidence" value="ECO:0007669"/>
    <property type="project" value="UniProtKB-ARBA"/>
</dbReference>
<dbReference type="Gene3D" id="3.40.50.300">
    <property type="entry name" value="P-loop containing nucleotide triphosphate hydrolases"/>
    <property type="match status" value="1"/>
</dbReference>
<dbReference type="FunFam" id="3.40.50.300:FF:000032">
    <property type="entry name" value="Export ABC transporter ATP-binding protein"/>
    <property type="match status" value="1"/>
</dbReference>
<reference evidence="7 8" key="1">
    <citation type="submission" date="2009-08" db="EMBL/GenBank/DDBJ databases">
        <authorList>
            <person name="Muzny D."/>
            <person name="Qin X."/>
            <person name="Deng J."/>
            <person name="Jiang H."/>
            <person name="Liu Y."/>
            <person name="Qu J."/>
            <person name="Song X.-Z."/>
            <person name="Zhang L."/>
            <person name="Thornton R."/>
            <person name="Coyle M."/>
            <person name="Francisco L."/>
            <person name="Jackson L."/>
            <person name="Javaid M."/>
            <person name="Korchina V."/>
            <person name="Kovar C."/>
            <person name="Mata R."/>
            <person name="Mathew T."/>
            <person name="Ngo R."/>
            <person name="Nguyen L."/>
            <person name="Nguyen N."/>
            <person name="Okwuonu G."/>
            <person name="Ongeri F."/>
            <person name="Pham C."/>
            <person name="Simmons D."/>
            <person name="Wilczek-Boney K."/>
            <person name="Hale W."/>
            <person name="Jakkamsetti A."/>
            <person name="Pham P."/>
            <person name="Ruth R."/>
            <person name="San Lucas F."/>
            <person name="Warren J."/>
            <person name="Zhang J."/>
            <person name="Zhao Z."/>
            <person name="Zhou C."/>
            <person name="Zhu D."/>
            <person name="Lee S."/>
            <person name="Bess C."/>
            <person name="Blankenburg K."/>
            <person name="Forbes L."/>
            <person name="Fu Q."/>
            <person name="Gubbala S."/>
            <person name="Hirani K."/>
            <person name="Jayaseelan J.C."/>
            <person name="Lara F."/>
            <person name="Munidasa M."/>
            <person name="Palculict T."/>
            <person name="Patil S."/>
            <person name="Pu L.-L."/>
            <person name="Saada N."/>
            <person name="Tang L."/>
            <person name="Weissenberger G."/>
            <person name="Zhu Y."/>
            <person name="Hemphill L."/>
            <person name="Shang Y."/>
            <person name="Youmans B."/>
            <person name="Ayvaz T."/>
            <person name="Ross M."/>
            <person name="Santibanez J."/>
            <person name="Aqrawi P."/>
            <person name="Gross S."/>
            <person name="Joshi V."/>
            <person name="Fowler G."/>
            <person name="Nazareth L."/>
            <person name="Reid J."/>
            <person name="Worley K."/>
            <person name="Petrosino J."/>
            <person name="Highlander S."/>
            <person name="Gibbs R."/>
        </authorList>
    </citation>
    <scope>NUCLEOTIDE SEQUENCE [LARGE SCALE GENOMIC DNA]</scope>
    <source>
        <strain evidence="7 8">ATCC 49175</strain>
    </source>
</reference>
<dbReference type="PROSITE" id="PS50893">
    <property type="entry name" value="ABC_TRANSPORTER_2"/>
    <property type="match status" value="1"/>
</dbReference>
<dbReference type="InterPro" id="IPR003593">
    <property type="entry name" value="AAA+_ATPase"/>
</dbReference>
<accession>C8NIA7</accession>
<gene>
    <name evidence="7" type="ORF">HMPREF0444_1652</name>
</gene>
<dbReference type="HOGENOM" id="CLU_000604_1_22_9"/>